<dbReference type="KEGG" id="drm:Dred_0492"/>
<feature type="region of interest" description="Disordered" evidence="1">
    <location>
        <begin position="182"/>
        <end position="208"/>
    </location>
</feature>
<feature type="region of interest" description="Disordered" evidence="1">
    <location>
        <begin position="110"/>
        <end position="130"/>
    </location>
</feature>
<name>A4J1T5_DESRM</name>
<accession>A4J1T5</accession>
<dbReference type="Proteomes" id="UP000001556">
    <property type="component" value="Chromosome"/>
</dbReference>
<evidence type="ECO:0000313" key="3">
    <source>
        <dbReference type="Proteomes" id="UP000001556"/>
    </source>
</evidence>
<feature type="compositionally biased region" description="Basic and acidic residues" evidence="1">
    <location>
        <begin position="115"/>
        <end position="129"/>
    </location>
</feature>
<dbReference type="AlphaFoldDB" id="A4J1T5"/>
<dbReference type="RefSeq" id="WP_011876875.1">
    <property type="nucleotide sequence ID" value="NC_009253.1"/>
</dbReference>
<gene>
    <name evidence="2" type="ordered locus">Dred_0492</name>
</gene>
<proteinExistence type="predicted"/>
<reference evidence="2 3" key="1">
    <citation type="submission" date="2007-03" db="EMBL/GenBank/DDBJ databases">
        <title>Complete sequence of Desulfotomaculum reducens MI-1.</title>
        <authorList>
            <consortium name="US DOE Joint Genome Institute"/>
            <person name="Copeland A."/>
            <person name="Lucas S."/>
            <person name="Lapidus A."/>
            <person name="Barry K."/>
            <person name="Detter J.C."/>
            <person name="Glavina del Rio T."/>
            <person name="Hammon N."/>
            <person name="Israni S."/>
            <person name="Dalin E."/>
            <person name="Tice H."/>
            <person name="Pitluck S."/>
            <person name="Sims D."/>
            <person name="Brettin T."/>
            <person name="Bruce D."/>
            <person name="Han C."/>
            <person name="Tapia R."/>
            <person name="Schmutz J."/>
            <person name="Larimer F."/>
            <person name="Land M."/>
            <person name="Hauser L."/>
            <person name="Kyrpides N."/>
            <person name="Kim E."/>
            <person name="Tebo B.M."/>
            <person name="Richardson P."/>
        </authorList>
    </citation>
    <scope>NUCLEOTIDE SEQUENCE [LARGE SCALE GENOMIC DNA]</scope>
    <source>
        <strain evidence="2 3">MI-1</strain>
    </source>
</reference>
<evidence type="ECO:0000256" key="1">
    <source>
        <dbReference type="SAM" id="MobiDB-lite"/>
    </source>
</evidence>
<sequence length="208" mass="23622">MFQEYRQIVYRIKGLDKPLSSLTRAERNDVLNLSIRQEEIEKHIGQQIQKSFKELQEGLEVVAEWVRLMKEDAIKALGIGGTPEEVLALEETLAQATSLNMQISGLTLANYSPPEKSEPEKHQQTEEPVKTPIKIIKAERPKHKPTLPVFDSTIDMVENNVDQKIVSKVIKEINESVTAAAPTAYLPEVFNQPRITSQKSRPAKRKKR</sequence>
<dbReference type="OrthoDB" id="1807379at2"/>
<dbReference type="HOGENOM" id="CLU_1370249_0_0_9"/>
<keyword evidence="3" id="KW-1185">Reference proteome</keyword>
<dbReference type="EMBL" id="CP000612">
    <property type="protein sequence ID" value="ABO49038.1"/>
    <property type="molecule type" value="Genomic_DNA"/>
</dbReference>
<protein>
    <submittedName>
        <fullName evidence="2">Uncharacterized protein</fullName>
    </submittedName>
</protein>
<evidence type="ECO:0000313" key="2">
    <source>
        <dbReference type="EMBL" id="ABO49038.1"/>
    </source>
</evidence>
<organism evidence="2 3">
    <name type="scientific">Desulforamulus reducens (strain ATCC BAA-1160 / DSM 100696 / MI-1)</name>
    <name type="common">Desulfotomaculum reducens</name>
    <dbReference type="NCBI Taxonomy" id="349161"/>
    <lineage>
        <taxon>Bacteria</taxon>
        <taxon>Bacillati</taxon>
        <taxon>Bacillota</taxon>
        <taxon>Clostridia</taxon>
        <taxon>Eubacteriales</taxon>
        <taxon>Peptococcaceae</taxon>
        <taxon>Desulforamulus</taxon>
    </lineage>
</organism>